<dbReference type="RefSeq" id="WP_070068035.1">
    <property type="nucleotide sequence ID" value="NZ_MJUW02000116.1"/>
</dbReference>
<evidence type="ECO:0000256" key="1">
    <source>
        <dbReference type="SAM" id="Phobius"/>
    </source>
</evidence>
<reference evidence="2 3" key="1">
    <citation type="journal article" date="2016" name="Genome Announc.">
        <title>Draft Genome Sequence of the Anaerobic Ammonium-Oxidizing Bacterium 'Candidatus Brocadia sp. 40'.</title>
        <authorList>
            <person name="Ali M."/>
            <person name="Haroon M.F."/>
            <person name="Narita Y."/>
            <person name="Zhang L."/>
            <person name="Rangel Shaw D."/>
            <person name="Okabe S."/>
            <person name="Saikaly P.E."/>
        </authorList>
    </citation>
    <scope>NUCLEOTIDE SEQUENCE [LARGE SCALE GENOMIC DNA]</scope>
    <source>
        <strain evidence="2 3">40</strain>
    </source>
</reference>
<evidence type="ECO:0000313" key="2">
    <source>
        <dbReference type="EMBL" id="OQD44789.1"/>
    </source>
</evidence>
<proteinExistence type="predicted"/>
<keyword evidence="1" id="KW-0472">Membrane</keyword>
<organism evidence="2 3">
    <name type="scientific">Candidatus Brocadia sapporoensis</name>
    <dbReference type="NCBI Taxonomy" id="392547"/>
    <lineage>
        <taxon>Bacteria</taxon>
        <taxon>Pseudomonadati</taxon>
        <taxon>Planctomycetota</taxon>
        <taxon>Candidatus Brocadiia</taxon>
        <taxon>Candidatus Brocadiales</taxon>
        <taxon>Candidatus Brocadiaceae</taxon>
        <taxon>Candidatus Brocadia</taxon>
    </lineage>
</organism>
<accession>A0A1V6LXC4</accession>
<dbReference type="AlphaFoldDB" id="A0A1V6LXC4"/>
<dbReference type="Proteomes" id="UP000242219">
    <property type="component" value="Unassembled WGS sequence"/>
</dbReference>
<protein>
    <submittedName>
        <fullName evidence="2">Uncharacterized protein</fullName>
    </submittedName>
</protein>
<keyword evidence="3" id="KW-1185">Reference proteome</keyword>
<feature type="transmembrane region" description="Helical" evidence="1">
    <location>
        <begin position="12"/>
        <end position="31"/>
    </location>
</feature>
<keyword evidence="1" id="KW-1133">Transmembrane helix</keyword>
<evidence type="ECO:0000313" key="3">
    <source>
        <dbReference type="Proteomes" id="UP000242219"/>
    </source>
</evidence>
<name>A0A1V6LXC4_9BACT</name>
<comment type="caution">
    <text evidence="2">The sequence shown here is derived from an EMBL/GenBank/DDBJ whole genome shotgun (WGS) entry which is preliminary data.</text>
</comment>
<sequence length="62" mass="7122">MSIINKTRTYFGSLATIAGGVGAVMVGAYIFSRVKERHEKEIRLERIEQILRKLAEEQKKKE</sequence>
<keyword evidence="1" id="KW-0812">Transmembrane</keyword>
<gene>
    <name evidence="2" type="ORF">BIY37_11815</name>
</gene>
<dbReference type="EMBL" id="MJUW02000116">
    <property type="protein sequence ID" value="OQD44789.1"/>
    <property type="molecule type" value="Genomic_DNA"/>
</dbReference>